<keyword evidence="1" id="KW-0472">Membrane</keyword>
<reference evidence="2" key="1">
    <citation type="journal article" date="2022" name="Arch. Microbiol.">
        <title>Microbulbifer okhotskensis sp. nov., isolated from a deep bottom sediment of the Okhotsk Sea.</title>
        <authorList>
            <person name="Romanenko L."/>
            <person name="Kurilenko V."/>
            <person name="Otstavnykh N."/>
            <person name="Velansky P."/>
            <person name="Isaeva M."/>
            <person name="Mikhailov V."/>
        </authorList>
    </citation>
    <scope>NUCLEOTIDE SEQUENCE</scope>
    <source>
        <strain evidence="2">OS29</strain>
    </source>
</reference>
<evidence type="ECO:0000313" key="3">
    <source>
        <dbReference type="Proteomes" id="UP001139028"/>
    </source>
</evidence>
<dbReference type="RefSeq" id="WP_252465103.1">
    <property type="nucleotide sequence ID" value="NZ_JALBWM010000012.1"/>
</dbReference>
<gene>
    <name evidence="2" type="ORF">MO867_04820</name>
</gene>
<evidence type="ECO:0000313" key="2">
    <source>
        <dbReference type="EMBL" id="MCO1333660.1"/>
    </source>
</evidence>
<dbReference type="EMBL" id="JALBWM010000012">
    <property type="protein sequence ID" value="MCO1333660.1"/>
    <property type="molecule type" value="Genomic_DNA"/>
</dbReference>
<organism evidence="2 3">
    <name type="scientific">Microbulbifer okhotskensis</name>
    <dbReference type="NCBI Taxonomy" id="2926617"/>
    <lineage>
        <taxon>Bacteria</taxon>
        <taxon>Pseudomonadati</taxon>
        <taxon>Pseudomonadota</taxon>
        <taxon>Gammaproteobacteria</taxon>
        <taxon>Cellvibrionales</taxon>
        <taxon>Microbulbiferaceae</taxon>
        <taxon>Microbulbifer</taxon>
    </lineage>
</organism>
<keyword evidence="1" id="KW-0812">Transmembrane</keyword>
<comment type="caution">
    <text evidence="2">The sequence shown here is derived from an EMBL/GenBank/DDBJ whole genome shotgun (WGS) entry which is preliminary data.</text>
</comment>
<dbReference type="AlphaFoldDB" id="A0A9X2J5J0"/>
<dbReference type="Proteomes" id="UP001139028">
    <property type="component" value="Unassembled WGS sequence"/>
</dbReference>
<protein>
    <submittedName>
        <fullName evidence="2">Uncharacterized protein</fullName>
    </submittedName>
</protein>
<keyword evidence="1" id="KW-1133">Transmembrane helix</keyword>
<name>A0A9X2J5J0_9GAMM</name>
<accession>A0A9X2J5J0</accession>
<keyword evidence="3" id="KW-1185">Reference proteome</keyword>
<evidence type="ECO:0000256" key="1">
    <source>
        <dbReference type="SAM" id="Phobius"/>
    </source>
</evidence>
<proteinExistence type="predicted"/>
<feature type="transmembrane region" description="Helical" evidence="1">
    <location>
        <begin position="92"/>
        <end position="115"/>
    </location>
</feature>
<sequence length="126" mass="14476">MRGANRSWIRNVMVAIDQLGNAIAGGNPDATISARCGYFSRVIETPFRRYWRFLERVINTTLQPIDGPDHCYQSYLWDRAEKHEEGSDYMRALLGVIVILVCIPVGLIIRFYIIIFPGARWKKGTK</sequence>